<name>A0ABP0TSU3_9BRYO</name>
<dbReference type="EMBL" id="OZ019906">
    <property type="protein sequence ID" value="CAK9204172.1"/>
    <property type="molecule type" value="Genomic_DNA"/>
</dbReference>
<evidence type="ECO:0000313" key="2">
    <source>
        <dbReference type="Proteomes" id="UP001497512"/>
    </source>
</evidence>
<dbReference type="PANTHER" id="PTHR33605:SF3">
    <property type="entry name" value="EARLY NODULIN-LIKE PROTEIN"/>
    <property type="match status" value="1"/>
</dbReference>
<proteinExistence type="predicted"/>
<sequence>MGVVVNPREWWSQKRKELETRRPGCDFMIPSVVETPLDPKEKQLLDKIAQDKRSKASQCTEEGLKAGVKAASIAAVVSAIPTLIIARTVPWAKANLNYTGQALVISAATIASYFIVAEQTILECSRKASYAASVEREQAAARSEAA</sequence>
<evidence type="ECO:0008006" key="3">
    <source>
        <dbReference type="Google" id="ProtNLM"/>
    </source>
</evidence>
<organism evidence="1 2">
    <name type="scientific">Sphagnum troendelagicum</name>
    <dbReference type="NCBI Taxonomy" id="128251"/>
    <lineage>
        <taxon>Eukaryota</taxon>
        <taxon>Viridiplantae</taxon>
        <taxon>Streptophyta</taxon>
        <taxon>Embryophyta</taxon>
        <taxon>Bryophyta</taxon>
        <taxon>Sphagnophytina</taxon>
        <taxon>Sphagnopsida</taxon>
        <taxon>Sphagnales</taxon>
        <taxon>Sphagnaceae</taxon>
        <taxon>Sphagnum</taxon>
    </lineage>
</organism>
<reference evidence="1" key="1">
    <citation type="submission" date="2024-02" db="EMBL/GenBank/DDBJ databases">
        <authorList>
            <consortium name="ELIXIR-Norway"/>
            <consortium name="Elixir Norway"/>
        </authorList>
    </citation>
    <scope>NUCLEOTIDE SEQUENCE</scope>
</reference>
<dbReference type="InterPro" id="IPR005050">
    <property type="entry name" value="Enod93"/>
</dbReference>
<dbReference type="Pfam" id="PF03386">
    <property type="entry name" value="ENOD93"/>
    <property type="match status" value="1"/>
</dbReference>
<accession>A0ABP0TSU3</accession>
<keyword evidence="2" id="KW-1185">Reference proteome</keyword>
<gene>
    <name evidence="1" type="ORF">CSSPTR1EN2_LOCUS7253</name>
</gene>
<dbReference type="PANTHER" id="PTHR33605">
    <property type="entry name" value="EARLY NODULIN-93"/>
    <property type="match status" value="1"/>
</dbReference>
<dbReference type="Proteomes" id="UP001497512">
    <property type="component" value="Chromosome 14"/>
</dbReference>
<evidence type="ECO:0000313" key="1">
    <source>
        <dbReference type="EMBL" id="CAK9204172.1"/>
    </source>
</evidence>
<protein>
    <recommendedName>
        <fullName evidence="3">Early nodulin-93-like</fullName>
    </recommendedName>
</protein>